<dbReference type="OrthoDB" id="9090285at2"/>
<comment type="caution">
    <text evidence="2">The sequence shown here is derived from an EMBL/GenBank/DDBJ whole genome shotgun (WGS) entry which is preliminary data.</text>
</comment>
<dbReference type="AlphaFoldDB" id="A0A3N6MA65"/>
<dbReference type="EMBL" id="RQIS01000025">
    <property type="protein sequence ID" value="RQH00684.1"/>
    <property type="molecule type" value="Genomic_DNA"/>
</dbReference>
<gene>
    <name evidence="2" type="ORF">D1Y85_24630</name>
</gene>
<dbReference type="PROSITE" id="PS51257">
    <property type="entry name" value="PROKAR_LIPOPROTEIN"/>
    <property type="match status" value="1"/>
</dbReference>
<dbReference type="Proteomes" id="UP000272778">
    <property type="component" value="Unassembled WGS sequence"/>
</dbReference>
<dbReference type="RefSeq" id="WP_124153694.1">
    <property type="nucleotide sequence ID" value="NZ_RQIS01000025.1"/>
</dbReference>
<feature type="chain" id="PRO_5018300608" description="Peptidase C-terminal archaeal/bacterial domain-containing protein" evidence="1">
    <location>
        <begin position="30"/>
        <end position="271"/>
    </location>
</feature>
<protein>
    <recommendedName>
        <fullName evidence="4">Peptidase C-terminal archaeal/bacterial domain-containing protein</fullName>
    </recommendedName>
</protein>
<evidence type="ECO:0000256" key="1">
    <source>
        <dbReference type="SAM" id="SignalP"/>
    </source>
</evidence>
<dbReference type="Gene3D" id="2.60.120.380">
    <property type="match status" value="1"/>
</dbReference>
<sequence>MKIKQSLKRQTARRLTIAGASVLFSAVLAACGGGDGTSIGSTMDKSTMMAAKAANSLDSIAIPLQPNQSVTNLSSVGGDGSGELWYSVTVPAGTNSIRIATSGGSGNAVISTRVTTDLEVNRPGDLTCSGSLNCQIVFAPLTAAKTYYINVGTRSSYSDKTLTTYVTSGIIPIVSGTTVREIPVSATDDPLMFSIDVPPGSTNFSLALANGSGKSPTFEMMRGISDPMYAFTMGDGTSWNDSNPIPATYYFYLRPAFGSTDSIWTLDATVK</sequence>
<feature type="signal peptide" evidence="1">
    <location>
        <begin position="1"/>
        <end position="29"/>
    </location>
</feature>
<proteinExistence type="predicted"/>
<accession>A0A3N6MA65</accession>
<evidence type="ECO:0000313" key="2">
    <source>
        <dbReference type="EMBL" id="RQH00684.1"/>
    </source>
</evidence>
<evidence type="ECO:0008006" key="4">
    <source>
        <dbReference type="Google" id="ProtNLM"/>
    </source>
</evidence>
<name>A0A3N6MA65_9BURK</name>
<evidence type="ECO:0000313" key="3">
    <source>
        <dbReference type="Proteomes" id="UP000272778"/>
    </source>
</evidence>
<keyword evidence="3" id="KW-1185">Reference proteome</keyword>
<reference evidence="2 3" key="1">
    <citation type="submission" date="2018-11" db="EMBL/GenBank/DDBJ databases">
        <title>Paraburkholderia sp. DHOA04, isolated from soil.</title>
        <authorList>
            <person name="Gao Z.-H."/>
            <person name="Qiu L.-H."/>
            <person name="Fu J.-C."/>
        </authorList>
    </citation>
    <scope>NUCLEOTIDE SEQUENCE [LARGE SCALE GENOMIC DNA]</scope>
    <source>
        <strain evidence="2 3">DHOA04</strain>
    </source>
</reference>
<keyword evidence="1" id="KW-0732">Signal</keyword>
<organism evidence="2 3">
    <name type="scientific">Paraburkholderia dinghuensis</name>
    <dbReference type="NCBI Taxonomy" id="2305225"/>
    <lineage>
        <taxon>Bacteria</taxon>
        <taxon>Pseudomonadati</taxon>
        <taxon>Pseudomonadota</taxon>
        <taxon>Betaproteobacteria</taxon>
        <taxon>Burkholderiales</taxon>
        <taxon>Burkholderiaceae</taxon>
        <taxon>Paraburkholderia</taxon>
    </lineage>
</organism>